<name>A0A285FML9_9FIRM</name>
<evidence type="ECO:0000313" key="2">
    <source>
        <dbReference type="Proteomes" id="UP000219573"/>
    </source>
</evidence>
<evidence type="ECO:0000313" key="1">
    <source>
        <dbReference type="EMBL" id="SNY11481.1"/>
    </source>
</evidence>
<dbReference type="Proteomes" id="UP000219573">
    <property type="component" value="Unassembled WGS sequence"/>
</dbReference>
<keyword evidence="2" id="KW-1185">Reference proteome</keyword>
<dbReference type="InterPro" id="IPR025619">
    <property type="entry name" value="YlzJ"/>
</dbReference>
<dbReference type="AlphaFoldDB" id="A0A285FML9"/>
<reference evidence="2" key="1">
    <citation type="submission" date="2017-09" db="EMBL/GenBank/DDBJ databases">
        <authorList>
            <person name="Varghese N."/>
            <person name="Submissions S."/>
        </authorList>
    </citation>
    <scope>NUCLEOTIDE SEQUENCE [LARGE SCALE GENOMIC DNA]</scope>
    <source>
        <strain evidence="2">MSL47</strain>
    </source>
</reference>
<dbReference type="EMBL" id="OBDZ01000002">
    <property type="protein sequence ID" value="SNY11481.1"/>
    <property type="molecule type" value="Genomic_DNA"/>
</dbReference>
<organism evidence="1 2">
    <name type="scientific">Orenia metallireducens</name>
    <dbReference type="NCBI Taxonomy" id="1413210"/>
    <lineage>
        <taxon>Bacteria</taxon>
        <taxon>Bacillati</taxon>
        <taxon>Bacillota</taxon>
        <taxon>Clostridia</taxon>
        <taxon>Halanaerobiales</taxon>
        <taxon>Halobacteroidaceae</taxon>
        <taxon>Orenia</taxon>
    </lineage>
</organism>
<gene>
    <name evidence="1" type="ORF">SAMN06265827_102117</name>
</gene>
<protein>
    <submittedName>
        <fullName evidence="1">YlzJ-like protein</fullName>
    </submittedName>
</protein>
<proteinExistence type="predicted"/>
<dbReference type="RefSeq" id="WP_097016383.1">
    <property type="nucleotide sequence ID" value="NZ_OBDZ01000002.1"/>
</dbReference>
<sequence>MHYSIFVDGLWLDEDTEEMAETMELDYNGVTMEIKVTDINAGEIVRVISSNPNDYLNTQYQPGTKIEFHPTFG</sequence>
<accession>A0A285FML9</accession>
<dbReference type="Pfam" id="PF14035">
    <property type="entry name" value="YlzJ"/>
    <property type="match status" value="1"/>
</dbReference>
<dbReference type="OrthoDB" id="1683573at2"/>